<sequence length="184" mass="20695">MEKLARISDHYQNSLRELTESLKEASLHDPLTGLGNRRFLVDHLTQETERANRKNAPYVLGILDVDYFKTVNDRFGHEAGDTALCAIARAMEAALREYDLCGRWGGEEFLIMLPETPLDFALQIAQRVRLGIKKIQFDFMDTPISASFGLTIFRSGEPFSETLSRADAALLQAKAAGRDRVEFA</sequence>
<dbReference type="CDD" id="cd01949">
    <property type="entry name" value="GGDEF"/>
    <property type="match status" value="1"/>
</dbReference>
<dbReference type="GO" id="GO:0005886">
    <property type="term" value="C:plasma membrane"/>
    <property type="evidence" value="ECO:0007669"/>
    <property type="project" value="TreeGrafter"/>
</dbReference>
<dbReference type="PROSITE" id="PS50887">
    <property type="entry name" value="GGDEF"/>
    <property type="match status" value="1"/>
</dbReference>
<organism evidence="2">
    <name type="scientific">mine drainage metagenome</name>
    <dbReference type="NCBI Taxonomy" id="410659"/>
    <lineage>
        <taxon>unclassified sequences</taxon>
        <taxon>metagenomes</taxon>
        <taxon>ecological metagenomes</taxon>
    </lineage>
</organism>
<accession>A0A1J5PZB5</accession>
<dbReference type="InterPro" id="IPR050469">
    <property type="entry name" value="Diguanylate_Cyclase"/>
</dbReference>
<reference evidence="2" key="1">
    <citation type="submission" date="2016-10" db="EMBL/GenBank/DDBJ databases">
        <title>Sequence of Gallionella enrichment culture.</title>
        <authorList>
            <person name="Poehlein A."/>
            <person name="Muehling M."/>
            <person name="Daniel R."/>
        </authorList>
    </citation>
    <scope>NUCLEOTIDE SEQUENCE</scope>
</reference>
<dbReference type="FunFam" id="3.30.70.270:FF:000001">
    <property type="entry name" value="Diguanylate cyclase domain protein"/>
    <property type="match status" value="1"/>
</dbReference>
<evidence type="ECO:0000313" key="2">
    <source>
        <dbReference type="EMBL" id="OIQ73159.1"/>
    </source>
</evidence>
<keyword evidence="2" id="KW-0548">Nucleotidyltransferase</keyword>
<protein>
    <submittedName>
        <fullName evidence="2">Putative diguanylate cyclase YdaM</fullName>
        <ecNumber evidence="2">2.7.7.65</ecNumber>
    </submittedName>
</protein>
<dbReference type="GO" id="GO:1902201">
    <property type="term" value="P:negative regulation of bacterial-type flagellum-dependent cell motility"/>
    <property type="evidence" value="ECO:0007669"/>
    <property type="project" value="TreeGrafter"/>
</dbReference>
<dbReference type="AlphaFoldDB" id="A0A1J5PZB5"/>
<dbReference type="InterPro" id="IPR029787">
    <property type="entry name" value="Nucleotide_cyclase"/>
</dbReference>
<dbReference type="InterPro" id="IPR043128">
    <property type="entry name" value="Rev_trsase/Diguanyl_cyclase"/>
</dbReference>
<proteinExistence type="predicted"/>
<dbReference type="Gene3D" id="3.30.70.270">
    <property type="match status" value="1"/>
</dbReference>
<dbReference type="GO" id="GO:0043709">
    <property type="term" value="P:cell adhesion involved in single-species biofilm formation"/>
    <property type="evidence" value="ECO:0007669"/>
    <property type="project" value="TreeGrafter"/>
</dbReference>
<dbReference type="PANTHER" id="PTHR45138:SF9">
    <property type="entry name" value="DIGUANYLATE CYCLASE DGCM-RELATED"/>
    <property type="match status" value="1"/>
</dbReference>
<dbReference type="Pfam" id="PF00990">
    <property type="entry name" value="GGDEF"/>
    <property type="match status" value="1"/>
</dbReference>
<gene>
    <name evidence="2" type="primary">ydaM_25</name>
    <name evidence="2" type="ORF">GALL_452090</name>
</gene>
<dbReference type="EMBL" id="MLJW01002982">
    <property type="protein sequence ID" value="OIQ73159.1"/>
    <property type="molecule type" value="Genomic_DNA"/>
</dbReference>
<evidence type="ECO:0000259" key="1">
    <source>
        <dbReference type="PROSITE" id="PS50887"/>
    </source>
</evidence>
<comment type="caution">
    <text evidence="2">The sequence shown here is derived from an EMBL/GenBank/DDBJ whole genome shotgun (WGS) entry which is preliminary data.</text>
</comment>
<dbReference type="PANTHER" id="PTHR45138">
    <property type="entry name" value="REGULATORY COMPONENTS OF SENSORY TRANSDUCTION SYSTEM"/>
    <property type="match status" value="1"/>
</dbReference>
<name>A0A1J5PZB5_9ZZZZ</name>
<feature type="domain" description="GGDEF" evidence="1">
    <location>
        <begin position="56"/>
        <end position="184"/>
    </location>
</feature>
<dbReference type="InterPro" id="IPR000160">
    <property type="entry name" value="GGDEF_dom"/>
</dbReference>
<dbReference type="EC" id="2.7.7.65" evidence="2"/>
<dbReference type="NCBIfam" id="TIGR00254">
    <property type="entry name" value="GGDEF"/>
    <property type="match status" value="1"/>
</dbReference>
<keyword evidence="2" id="KW-0808">Transferase</keyword>
<dbReference type="SUPFAM" id="SSF55073">
    <property type="entry name" value="Nucleotide cyclase"/>
    <property type="match status" value="1"/>
</dbReference>
<dbReference type="GO" id="GO:0052621">
    <property type="term" value="F:diguanylate cyclase activity"/>
    <property type="evidence" value="ECO:0007669"/>
    <property type="project" value="UniProtKB-EC"/>
</dbReference>
<dbReference type="SMART" id="SM00267">
    <property type="entry name" value="GGDEF"/>
    <property type="match status" value="1"/>
</dbReference>